<feature type="domain" description="Lon proteolytic" evidence="1">
    <location>
        <begin position="114"/>
        <end position="180"/>
    </location>
</feature>
<dbReference type="GO" id="GO:0004252">
    <property type="term" value="F:serine-type endopeptidase activity"/>
    <property type="evidence" value="ECO:0007669"/>
    <property type="project" value="InterPro"/>
</dbReference>
<evidence type="ECO:0000259" key="1">
    <source>
        <dbReference type="Pfam" id="PF05362"/>
    </source>
</evidence>
<reference evidence="2" key="1">
    <citation type="submission" date="2020-05" db="EMBL/GenBank/DDBJ databases">
        <authorList>
            <person name="Chiriac C."/>
            <person name="Salcher M."/>
            <person name="Ghai R."/>
            <person name="Kavagutti S V."/>
        </authorList>
    </citation>
    <scope>NUCLEOTIDE SEQUENCE</scope>
</reference>
<sequence length="610" mass="61907">MRRPMLVLMVIALVSALVSACTAQATPPTGSEVTVPALWVGASSSGMQDAGIEPATIRASTAGPSGFSVDLETVQAQGAGPQWQAATAVAATVASLFSGTDPRSIDLQYAVTGPIDGPSAGAILTVGSLAALLDDALDPTVTMTGTISPDGTIGPVGGVAEKIQAATTAGFTTVLIPSGSRMQNQPDGTVTDVVALGRSLGVAVVPVQDITEAYSRFTGRSVAPSAGPSAELAPYVRDLTAGMAQSLVDRLSTRLRADGGELTATERALLEADAAGALAALTEGDAARAYGIAVLASRILERRSARLQAQRQIFEVGSGKTRASIADAAQLEAKRAQALLIDGADVTGLGVEQVASLPFALAPIAYAQGALTAIASGLNDSGDDDAILAAAAELADQRFVVDVIGPDGLEVVRASSSRQSALVRAPEFLSGYTDFLLRGADATLEYLRAVSGTRPSTRPGNAAQAAAALEPLAHAAPSSVSDLSDEVLQLAYAVAYFLVSEDLVSRQSLALPPPGLEADGELRDDTALLAAVASGRRLALLYGSSLVEAGSGVDSALWSSAWGISQLHADLAPSHATLAGLAALHEQWAAVLTCLMIRTARALDDGGAQD</sequence>
<dbReference type="InterPro" id="IPR027065">
    <property type="entry name" value="Lon_Prtase"/>
</dbReference>
<name>A0A6J7ITD5_9ZZZZ</name>
<organism evidence="2">
    <name type="scientific">freshwater metagenome</name>
    <dbReference type="NCBI Taxonomy" id="449393"/>
    <lineage>
        <taxon>unclassified sequences</taxon>
        <taxon>metagenomes</taxon>
        <taxon>ecological metagenomes</taxon>
    </lineage>
</organism>
<dbReference type="GO" id="GO:0004176">
    <property type="term" value="F:ATP-dependent peptidase activity"/>
    <property type="evidence" value="ECO:0007669"/>
    <property type="project" value="InterPro"/>
</dbReference>
<dbReference type="AlphaFoldDB" id="A0A6J7ITD5"/>
<protein>
    <submittedName>
        <fullName evidence="2">Unannotated protein</fullName>
    </submittedName>
</protein>
<dbReference type="GO" id="GO:0005524">
    <property type="term" value="F:ATP binding"/>
    <property type="evidence" value="ECO:0007669"/>
    <property type="project" value="InterPro"/>
</dbReference>
<proteinExistence type="predicted"/>
<dbReference type="InterPro" id="IPR008269">
    <property type="entry name" value="Lon_proteolytic"/>
</dbReference>
<dbReference type="InterPro" id="IPR014721">
    <property type="entry name" value="Ribsml_uS5_D2-typ_fold_subgr"/>
</dbReference>
<accession>A0A6J7ITD5</accession>
<dbReference type="Gene3D" id="3.30.230.10">
    <property type="match status" value="1"/>
</dbReference>
<gene>
    <name evidence="2" type="ORF">UFOPK3772_00448</name>
</gene>
<dbReference type="PANTHER" id="PTHR10046">
    <property type="entry name" value="ATP DEPENDENT LON PROTEASE FAMILY MEMBER"/>
    <property type="match status" value="1"/>
</dbReference>
<dbReference type="SUPFAM" id="SSF54211">
    <property type="entry name" value="Ribosomal protein S5 domain 2-like"/>
    <property type="match status" value="1"/>
</dbReference>
<dbReference type="GO" id="GO:0030163">
    <property type="term" value="P:protein catabolic process"/>
    <property type="evidence" value="ECO:0007669"/>
    <property type="project" value="InterPro"/>
</dbReference>
<dbReference type="InterPro" id="IPR020568">
    <property type="entry name" value="Ribosomal_Su5_D2-typ_SF"/>
</dbReference>
<evidence type="ECO:0000313" key="2">
    <source>
        <dbReference type="EMBL" id="CAB4934036.1"/>
    </source>
</evidence>
<dbReference type="Pfam" id="PF05362">
    <property type="entry name" value="Lon_C"/>
    <property type="match status" value="1"/>
</dbReference>
<dbReference type="EMBL" id="CAFBNE010000009">
    <property type="protein sequence ID" value="CAB4934036.1"/>
    <property type="molecule type" value="Genomic_DNA"/>
</dbReference>
<dbReference type="GO" id="GO:0006508">
    <property type="term" value="P:proteolysis"/>
    <property type="evidence" value="ECO:0007669"/>
    <property type="project" value="InterPro"/>
</dbReference>
<dbReference type="PROSITE" id="PS51257">
    <property type="entry name" value="PROKAR_LIPOPROTEIN"/>
    <property type="match status" value="1"/>
</dbReference>